<keyword evidence="2" id="KW-1185">Reference proteome</keyword>
<organism evidence="1 2">
    <name type="scientific">Desulfobacula phenolica</name>
    <dbReference type="NCBI Taxonomy" id="90732"/>
    <lineage>
        <taxon>Bacteria</taxon>
        <taxon>Pseudomonadati</taxon>
        <taxon>Thermodesulfobacteriota</taxon>
        <taxon>Desulfobacteria</taxon>
        <taxon>Desulfobacterales</taxon>
        <taxon>Desulfobacteraceae</taxon>
        <taxon>Desulfobacula</taxon>
    </lineage>
</organism>
<dbReference type="AlphaFoldDB" id="A0A1H2GBX7"/>
<dbReference type="InterPro" id="IPR007183">
    <property type="entry name" value="UPF0280"/>
</dbReference>
<accession>A0A1H2GBX7</accession>
<sequence length="242" mass="25793">MFKNRIYRKQHQKKGLVSFDITVKETNLNIQAATDLTDKAIKSVLTCRNYIEAYINMHPEFATSMTPLQNSGPAPQIIQDMIKAAELANVGPMAAVAGAVAAGTGTSLLPYSNEIVVENGGDIFIKSDSKTIFSIYAENSVFSMTTGIRVEKRDTPYGICTSSGTLGHSKSFGKADAVTVLADSCPLADAVATALGNRIKNTTDIKAAIDTGKTIPGVQGIVIIKGDKIGLWGDLKLVRLPN</sequence>
<dbReference type="SUPFAM" id="SSF143631">
    <property type="entry name" value="ApbE-like"/>
    <property type="match status" value="1"/>
</dbReference>
<dbReference type="Proteomes" id="UP000199608">
    <property type="component" value="Unassembled WGS sequence"/>
</dbReference>
<name>A0A1H2GBX7_9BACT</name>
<dbReference type="EMBL" id="FNLL01000005">
    <property type="protein sequence ID" value="SDU17060.1"/>
    <property type="molecule type" value="Genomic_DNA"/>
</dbReference>
<reference evidence="2" key="1">
    <citation type="submission" date="2016-10" db="EMBL/GenBank/DDBJ databases">
        <authorList>
            <person name="Varghese N."/>
            <person name="Submissions S."/>
        </authorList>
    </citation>
    <scope>NUCLEOTIDE SEQUENCE [LARGE SCALE GENOMIC DNA]</scope>
    <source>
        <strain evidence="2">DSM 3384</strain>
    </source>
</reference>
<evidence type="ECO:0000313" key="1">
    <source>
        <dbReference type="EMBL" id="SDU17060.1"/>
    </source>
</evidence>
<dbReference type="InterPro" id="IPR003374">
    <property type="entry name" value="ApbE-like_sf"/>
</dbReference>
<protein>
    <submittedName>
        <fullName evidence="1">Uncharacterized protein</fullName>
    </submittedName>
</protein>
<evidence type="ECO:0000313" key="2">
    <source>
        <dbReference type="Proteomes" id="UP000199608"/>
    </source>
</evidence>
<dbReference type="NCBIfam" id="NF003323">
    <property type="entry name" value="PRK04334.1-3"/>
    <property type="match status" value="1"/>
</dbReference>
<dbReference type="Gene3D" id="3.10.520.10">
    <property type="entry name" value="ApbE-like domains"/>
    <property type="match status" value="1"/>
</dbReference>
<dbReference type="RefSeq" id="WP_092233311.1">
    <property type="nucleotide sequence ID" value="NZ_FNLL01000005.1"/>
</dbReference>
<proteinExistence type="predicted"/>
<dbReference type="PIRSF" id="PIRSF006421">
    <property type="entry name" value="UCP006421"/>
    <property type="match status" value="1"/>
</dbReference>
<gene>
    <name evidence="1" type="ORF">SAMN04487931_105116</name>
</gene>